<dbReference type="PROSITE" id="PS51795">
    <property type="entry name" value="ZF_FLZ"/>
    <property type="match status" value="1"/>
</dbReference>
<dbReference type="GO" id="GO:0046872">
    <property type="term" value="F:metal ion binding"/>
    <property type="evidence" value="ECO:0007669"/>
    <property type="project" value="UniProtKB-KW"/>
</dbReference>
<evidence type="ECO:0000259" key="6">
    <source>
        <dbReference type="PROSITE" id="PS51795"/>
    </source>
</evidence>
<comment type="subcellular location">
    <subcellularLocation>
        <location evidence="1">Cytoplasm</location>
    </subcellularLocation>
</comment>
<accession>A0A9E7JT44</accession>
<sequence length="186" mass="20872">MAEGKGNGVDAAALSRKRPRAPIRRTTSMKEFSAEDLAAAVEGGSGIRRRHNDFLQRERRVEAAALDATPRSIHRRSFSDVTKFLMTCGLCNRRLGPGFDTFVYRGEISFCSFECRQYKMNQDELRDKGTLESKKSDATHSTHGFAKLWKDDNDKVINRTLNLSILSEIALAAEMVVILTGFQVKL</sequence>
<feature type="domain" description="FLZ-type" evidence="6">
    <location>
        <begin position="83"/>
        <end position="127"/>
    </location>
</feature>
<evidence type="ECO:0000256" key="5">
    <source>
        <dbReference type="PROSITE-ProRule" id="PRU01131"/>
    </source>
</evidence>
<dbReference type="PANTHER" id="PTHR33059">
    <property type="entry name" value="FCS-LIKE ZINC FINGER 5"/>
    <property type="match status" value="1"/>
</dbReference>
<feature type="zinc finger region" description="FLZ-type" evidence="5">
    <location>
        <begin position="83"/>
        <end position="127"/>
    </location>
</feature>
<keyword evidence="3" id="KW-0963">Cytoplasm</keyword>
<evidence type="ECO:0000256" key="4">
    <source>
        <dbReference type="ARBA" id="ARBA00022723"/>
    </source>
</evidence>
<organism evidence="7 8">
    <name type="scientific">Musa troglodytarum</name>
    <name type="common">fe'i banana</name>
    <dbReference type="NCBI Taxonomy" id="320322"/>
    <lineage>
        <taxon>Eukaryota</taxon>
        <taxon>Viridiplantae</taxon>
        <taxon>Streptophyta</taxon>
        <taxon>Embryophyta</taxon>
        <taxon>Tracheophyta</taxon>
        <taxon>Spermatophyta</taxon>
        <taxon>Magnoliopsida</taxon>
        <taxon>Liliopsida</taxon>
        <taxon>Zingiberales</taxon>
        <taxon>Musaceae</taxon>
        <taxon>Musa</taxon>
    </lineage>
</organism>
<gene>
    <name evidence="7" type="ORF">MUK42_00387</name>
</gene>
<dbReference type="OrthoDB" id="1925036at2759"/>
<dbReference type="Proteomes" id="UP001055439">
    <property type="component" value="Chromosome 3"/>
</dbReference>
<protein>
    <submittedName>
        <fullName evidence="7">DUF581 domain containing protein</fullName>
    </submittedName>
</protein>
<comment type="similarity">
    <text evidence="2">Belongs to the FLZ family.</text>
</comment>
<keyword evidence="4" id="KW-0479">Metal-binding</keyword>
<evidence type="ECO:0000256" key="1">
    <source>
        <dbReference type="ARBA" id="ARBA00004496"/>
    </source>
</evidence>
<dbReference type="AlphaFoldDB" id="A0A9E7JT44"/>
<keyword evidence="8" id="KW-1185">Reference proteome</keyword>
<evidence type="ECO:0000313" key="7">
    <source>
        <dbReference type="EMBL" id="URD91619.1"/>
    </source>
</evidence>
<dbReference type="PANTHER" id="PTHR33059:SF4">
    <property type="entry name" value="FCS-LIKE ZINC FINGER 5"/>
    <property type="match status" value="1"/>
</dbReference>
<evidence type="ECO:0000313" key="8">
    <source>
        <dbReference type="Proteomes" id="UP001055439"/>
    </source>
</evidence>
<dbReference type="EMBL" id="CP097505">
    <property type="protein sequence ID" value="URD91619.1"/>
    <property type="molecule type" value="Genomic_DNA"/>
</dbReference>
<dbReference type="Pfam" id="PF04570">
    <property type="entry name" value="zf-FLZ"/>
    <property type="match status" value="1"/>
</dbReference>
<reference evidence="7" key="1">
    <citation type="submission" date="2022-05" db="EMBL/GenBank/DDBJ databases">
        <title>The Musa troglodytarum L. genome provides insights into the mechanism of non-climacteric behaviour and enrichment of carotenoids.</title>
        <authorList>
            <person name="Wang J."/>
        </authorList>
    </citation>
    <scope>NUCLEOTIDE SEQUENCE</scope>
    <source>
        <tissue evidence="7">Leaf</tissue>
    </source>
</reference>
<evidence type="ECO:0000256" key="2">
    <source>
        <dbReference type="ARBA" id="ARBA00009374"/>
    </source>
</evidence>
<proteinExistence type="inferred from homology"/>
<dbReference type="GO" id="GO:0005737">
    <property type="term" value="C:cytoplasm"/>
    <property type="evidence" value="ECO:0007669"/>
    <property type="project" value="UniProtKB-SubCell"/>
</dbReference>
<name>A0A9E7JT44_9LILI</name>
<evidence type="ECO:0000256" key="3">
    <source>
        <dbReference type="ARBA" id="ARBA00022490"/>
    </source>
</evidence>
<dbReference type="InterPro" id="IPR007650">
    <property type="entry name" value="Zf-FLZ_dom"/>
</dbReference>